<evidence type="ECO:0000313" key="1">
    <source>
        <dbReference type="EMBL" id="EPR33284.1"/>
    </source>
</evidence>
<dbReference type="AlphaFoldDB" id="S7UHG4"/>
<evidence type="ECO:0000313" key="2">
    <source>
        <dbReference type="Proteomes" id="UP000014977"/>
    </source>
</evidence>
<comment type="caution">
    <text evidence="1">The sequence shown here is derived from an EMBL/GenBank/DDBJ whole genome shotgun (WGS) entry which is preliminary data.</text>
</comment>
<gene>
    <name evidence="1" type="ORF">dsmv_0823</name>
</gene>
<accession>S7UHG4</accession>
<sequence>MIDIIEFKVGDKYENMKGPYEVIAIDGDSMVIRWETGEEVTTDIDLQQRIQERLDLEKRLKAAAQKKKAAKPQKTRTASSRYGNKFNGFEEGDFKKNITATTWRSRNCLGGAVTEKLPSEKFSFNSWAVYRKPVIHWADVTHKAEENDILQAKFFAEVDEKRLCYGLYLEYPREGNDPATFISWLKDSDNEEWMCRTAAENDIVIYDLEEKGFKGVIEAHEGKWRIRLHDGSKEIDSLHAFLEDLPEDRGLDLNIVRIEEKSTVLEKQTAIAAEISSLFKTLMPLYEAVTPDIS</sequence>
<reference evidence="1 2" key="1">
    <citation type="journal article" date="2013" name="Genome Announc.">
        <title>Draft genome sequences for three mercury-methylating, sulfate-reducing bacteria.</title>
        <authorList>
            <person name="Brown S.D."/>
            <person name="Hurt R.A.Jr."/>
            <person name="Gilmour C.C."/>
            <person name="Elias D.A."/>
        </authorList>
    </citation>
    <scope>NUCLEOTIDE SEQUENCE [LARGE SCALE GENOMIC DNA]</scope>
    <source>
        <strain evidence="1 2">DSM 2059</strain>
    </source>
</reference>
<dbReference type="RefSeq" id="WP_020878406.1">
    <property type="nucleotide sequence ID" value="NZ_ATHJ01000127.1"/>
</dbReference>
<dbReference type="EMBL" id="ATHJ01000127">
    <property type="protein sequence ID" value="EPR33284.1"/>
    <property type="molecule type" value="Genomic_DNA"/>
</dbReference>
<proteinExistence type="predicted"/>
<dbReference type="OrthoDB" id="5418877at2"/>
<keyword evidence="2" id="KW-1185">Reference proteome</keyword>
<protein>
    <submittedName>
        <fullName evidence="1">Uncharacterized protein</fullName>
    </submittedName>
</protein>
<dbReference type="Proteomes" id="UP000014977">
    <property type="component" value="Unassembled WGS sequence"/>
</dbReference>
<organism evidence="1 2">
    <name type="scientific">Desulfococcus multivorans DSM 2059</name>
    <dbReference type="NCBI Taxonomy" id="1121405"/>
    <lineage>
        <taxon>Bacteria</taxon>
        <taxon>Pseudomonadati</taxon>
        <taxon>Thermodesulfobacteriota</taxon>
        <taxon>Desulfobacteria</taxon>
        <taxon>Desulfobacterales</taxon>
        <taxon>Desulfococcaceae</taxon>
        <taxon>Desulfococcus</taxon>
    </lineage>
</organism>
<name>S7UHG4_DESML</name>